<keyword evidence="2" id="KW-1185">Reference proteome</keyword>
<dbReference type="AlphaFoldDB" id="M1WG86"/>
<dbReference type="EMBL" id="CAGA01000032">
    <property type="protein sequence ID" value="CCE31554.1"/>
    <property type="molecule type" value="Genomic_DNA"/>
</dbReference>
<comment type="caution">
    <text evidence="1">The sequence shown here is derived from an EMBL/GenBank/DDBJ whole genome shotgun (WGS) entry which is preliminary data.</text>
</comment>
<name>M1WG86_CLAP2</name>
<evidence type="ECO:0000313" key="1">
    <source>
        <dbReference type="EMBL" id="CCE31554.1"/>
    </source>
</evidence>
<gene>
    <name evidence="1" type="ORF">CPUR_05407</name>
</gene>
<protein>
    <submittedName>
        <fullName evidence="1">Uncharacterized protein</fullName>
    </submittedName>
</protein>
<dbReference type="VEuPathDB" id="FungiDB:CPUR_05407"/>
<dbReference type="HOGENOM" id="CLU_3430922_0_0_1"/>
<dbReference type="Proteomes" id="UP000016801">
    <property type="component" value="Unassembled WGS sequence"/>
</dbReference>
<reference evidence="1 2" key="1">
    <citation type="journal article" date="2013" name="PLoS Genet.">
        <title>Plant-symbiotic fungi as chemical engineers: Multi-genome analysis of the Clavicipitaceae reveals dynamics of alkaloid loci.</title>
        <authorList>
            <person name="Schardl C.L."/>
            <person name="Young C.A."/>
            <person name="Hesse U."/>
            <person name="Amyotte S.G."/>
            <person name="Andreeva K."/>
            <person name="Calie P.J."/>
            <person name="Fleetwood D.J."/>
            <person name="Haws D.C."/>
            <person name="Moore N."/>
            <person name="Oeser B."/>
            <person name="Panaccione D.G."/>
            <person name="Schweri K.K."/>
            <person name="Voisey C.R."/>
            <person name="Farman M.L."/>
            <person name="Jaromczyk J.W."/>
            <person name="Roe B.A."/>
            <person name="O'Sullivan D.M."/>
            <person name="Scott B."/>
            <person name="Tudzynski P."/>
            <person name="An Z."/>
            <person name="Arnaoudova E.G."/>
            <person name="Bullock C.T."/>
            <person name="Charlton N.D."/>
            <person name="Chen L."/>
            <person name="Cox M."/>
            <person name="Dinkins R.D."/>
            <person name="Florea S."/>
            <person name="Glenn A.E."/>
            <person name="Gordon A."/>
            <person name="Gueldener U."/>
            <person name="Harris D.R."/>
            <person name="Hollin W."/>
            <person name="Jaromczyk J."/>
            <person name="Johnson R.D."/>
            <person name="Khan A.K."/>
            <person name="Leistner E."/>
            <person name="Leuchtmann A."/>
            <person name="Li C."/>
            <person name="Liu J."/>
            <person name="Liu J."/>
            <person name="Liu M."/>
            <person name="Mace W."/>
            <person name="Machado C."/>
            <person name="Nagabhyru P."/>
            <person name="Pan J."/>
            <person name="Schmid J."/>
            <person name="Sugawara K."/>
            <person name="Steiner U."/>
            <person name="Takach J.E."/>
            <person name="Tanaka E."/>
            <person name="Webb J.S."/>
            <person name="Wilson E.V."/>
            <person name="Wiseman J.L."/>
            <person name="Yoshida R."/>
            <person name="Zeng Z."/>
        </authorList>
    </citation>
    <scope>NUCLEOTIDE SEQUENCE [LARGE SCALE GENOMIC DNA]</scope>
    <source>
        <strain evidence="1 2">20.1</strain>
    </source>
</reference>
<accession>M1WG86</accession>
<proteinExistence type="predicted"/>
<evidence type="ECO:0000313" key="2">
    <source>
        <dbReference type="Proteomes" id="UP000016801"/>
    </source>
</evidence>
<organism evidence="1 2">
    <name type="scientific">Claviceps purpurea (strain 20.1)</name>
    <name type="common">Ergot fungus</name>
    <name type="synonym">Sphacelia segetum</name>
    <dbReference type="NCBI Taxonomy" id="1111077"/>
    <lineage>
        <taxon>Eukaryota</taxon>
        <taxon>Fungi</taxon>
        <taxon>Dikarya</taxon>
        <taxon>Ascomycota</taxon>
        <taxon>Pezizomycotina</taxon>
        <taxon>Sordariomycetes</taxon>
        <taxon>Hypocreomycetidae</taxon>
        <taxon>Hypocreales</taxon>
        <taxon>Clavicipitaceae</taxon>
        <taxon>Claviceps</taxon>
    </lineage>
</organism>
<sequence>MKHSTLENHINYSANCFV</sequence>